<evidence type="ECO:0000259" key="6">
    <source>
        <dbReference type="PROSITE" id="PS50865"/>
    </source>
</evidence>
<dbReference type="Gene3D" id="6.10.140.2220">
    <property type="match status" value="1"/>
</dbReference>
<dbReference type="SUPFAM" id="SSF144232">
    <property type="entry name" value="HIT/MYND zinc finger-like"/>
    <property type="match status" value="1"/>
</dbReference>
<sequence>MPGSGKKSSTRKETLSISTRRDRTDGTGDKAYEDAPVRFCSRDQCFNYHNLKQCGRCMTAAYCSVECQQKSWKQHKPVCQYNSGQFELADGEPLLQRNLRHWVARFDATLLSACIRGLNLKFEWERINHGGLVIFLEPRPHPNVGSRWSIRNAGMFRNEGIMNILEKVGMAEQYRDQVLPLHNVERERLRKSSGGRSDYVSVFMLADNIGPNALEGDHTFTMRFKPVDMHQSMVALLPMDQYAGDWCQDLKDQVHNDHPLKHSPAHVMS</sequence>
<dbReference type="GO" id="GO:0008270">
    <property type="term" value="F:zinc ion binding"/>
    <property type="evidence" value="ECO:0007669"/>
    <property type="project" value="UniProtKB-KW"/>
</dbReference>
<dbReference type="AlphaFoldDB" id="A0AAD7BII3"/>
<reference evidence="7" key="1">
    <citation type="submission" date="2023-03" db="EMBL/GenBank/DDBJ databases">
        <title>Massive genome expansion in bonnet fungi (Mycena s.s.) driven by repeated elements and novel gene families across ecological guilds.</title>
        <authorList>
            <consortium name="Lawrence Berkeley National Laboratory"/>
            <person name="Harder C.B."/>
            <person name="Miyauchi S."/>
            <person name="Viragh M."/>
            <person name="Kuo A."/>
            <person name="Thoen E."/>
            <person name="Andreopoulos B."/>
            <person name="Lu D."/>
            <person name="Skrede I."/>
            <person name="Drula E."/>
            <person name="Henrissat B."/>
            <person name="Morin E."/>
            <person name="Kohler A."/>
            <person name="Barry K."/>
            <person name="LaButti K."/>
            <person name="Morin E."/>
            <person name="Salamov A."/>
            <person name="Lipzen A."/>
            <person name="Mereny Z."/>
            <person name="Hegedus B."/>
            <person name="Baldrian P."/>
            <person name="Stursova M."/>
            <person name="Weitz H."/>
            <person name="Taylor A."/>
            <person name="Grigoriev I.V."/>
            <person name="Nagy L.G."/>
            <person name="Martin F."/>
            <person name="Kauserud H."/>
        </authorList>
    </citation>
    <scope>NUCLEOTIDE SEQUENCE</scope>
    <source>
        <strain evidence="7">CBHHK067</strain>
    </source>
</reference>
<organism evidence="7 8">
    <name type="scientific">Mycena rosella</name>
    <name type="common">Pink bonnet</name>
    <name type="synonym">Agaricus rosellus</name>
    <dbReference type="NCBI Taxonomy" id="1033263"/>
    <lineage>
        <taxon>Eukaryota</taxon>
        <taxon>Fungi</taxon>
        <taxon>Dikarya</taxon>
        <taxon>Basidiomycota</taxon>
        <taxon>Agaricomycotina</taxon>
        <taxon>Agaricomycetes</taxon>
        <taxon>Agaricomycetidae</taxon>
        <taxon>Agaricales</taxon>
        <taxon>Marasmiineae</taxon>
        <taxon>Mycenaceae</taxon>
        <taxon>Mycena</taxon>
    </lineage>
</organism>
<name>A0AAD7BII3_MYCRO</name>
<protein>
    <recommendedName>
        <fullName evidence="6">MYND-type domain-containing protein</fullName>
    </recommendedName>
</protein>
<feature type="domain" description="MYND-type" evidence="6">
    <location>
        <begin position="37"/>
        <end position="79"/>
    </location>
</feature>
<dbReference type="PROSITE" id="PS50865">
    <property type="entry name" value="ZF_MYND_2"/>
    <property type="match status" value="1"/>
</dbReference>
<evidence type="ECO:0000256" key="3">
    <source>
        <dbReference type="ARBA" id="ARBA00022833"/>
    </source>
</evidence>
<keyword evidence="1" id="KW-0479">Metal-binding</keyword>
<dbReference type="EMBL" id="JARKIE010000658">
    <property type="protein sequence ID" value="KAJ7621846.1"/>
    <property type="molecule type" value="Genomic_DNA"/>
</dbReference>
<keyword evidence="2 4" id="KW-0863">Zinc-finger</keyword>
<evidence type="ECO:0000313" key="7">
    <source>
        <dbReference type="EMBL" id="KAJ7621846.1"/>
    </source>
</evidence>
<dbReference type="PROSITE" id="PS01360">
    <property type="entry name" value="ZF_MYND_1"/>
    <property type="match status" value="1"/>
</dbReference>
<feature type="compositionally biased region" description="Basic and acidic residues" evidence="5">
    <location>
        <begin position="10"/>
        <end position="29"/>
    </location>
</feature>
<accession>A0AAD7BII3</accession>
<dbReference type="Pfam" id="PF01753">
    <property type="entry name" value="zf-MYND"/>
    <property type="match status" value="1"/>
</dbReference>
<evidence type="ECO:0000313" key="8">
    <source>
        <dbReference type="Proteomes" id="UP001221757"/>
    </source>
</evidence>
<evidence type="ECO:0000256" key="5">
    <source>
        <dbReference type="SAM" id="MobiDB-lite"/>
    </source>
</evidence>
<comment type="caution">
    <text evidence="7">The sequence shown here is derived from an EMBL/GenBank/DDBJ whole genome shotgun (WGS) entry which is preliminary data.</text>
</comment>
<keyword evidence="8" id="KW-1185">Reference proteome</keyword>
<dbReference type="InterPro" id="IPR002893">
    <property type="entry name" value="Znf_MYND"/>
</dbReference>
<gene>
    <name evidence="7" type="ORF">B0H17DRAFT_1112636</name>
</gene>
<feature type="region of interest" description="Disordered" evidence="5">
    <location>
        <begin position="1"/>
        <end position="29"/>
    </location>
</feature>
<dbReference type="Proteomes" id="UP001221757">
    <property type="component" value="Unassembled WGS sequence"/>
</dbReference>
<evidence type="ECO:0000256" key="2">
    <source>
        <dbReference type="ARBA" id="ARBA00022771"/>
    </source>
</evidence>
<keyword evidence="3" id="KW-0862">Zinc</keyword>
<evidence type="ECO:0000256" key="1">
    <source>
        <dbReference type="ARBA" id="ARBA00022723"/>
    </source>
</evidence>
<proteinExistence type="predicted"/>
<evidence type="ECO:0000256" key="4">
    <source>
        <dbReference type="PROSITE-ProRule" id="PRU00134"/>
    </source>
</evidence>